<evidence type="ECO:0000313" key="3">
    <source>
        <dbReference type="Proteomes" id="UP000265845"/>
    </source>
</evidence>
<feature type="transmembrane region" description="Helical" evidence="1">
    <location>
        <begin position="6"/>
        <end position="24"/>
    </location>
</feature>
<keyword evidence="1" id="KW-1133">Transmembrane helix</keyword>
<name>A0A399RC60_9PROT</name>
<accession>A0A399RC60</accession>
<evidence type="ECO:0000256" key="1">
    <source>
        <dbReference type="SAM" id="Phobius"/>
    </source>
</evidence>
<evidence type="ECO:0000313" key="2">
    <source>
        <dbReference type="EMBL" id="RIJ27515.1"/>
    </source>
</evidence>
<keyword evidence="1" id="KW-0472">Membrane</keyword>
<keyword evidence="3" id="KW-1185">Reference proteome</keyword>
<reference evidence="2 3" key="1">
    <citation type="submission" date="2018-08" db="EMBL/GenBank/DDBJ databases">
        <title>Henriciella mobilis sp. nov., isolated from seawater.</title>
        <authorList>
            <person name="Cheng H."/>
            <person name="Wu Y.-H."/>
            <person name="Xu X.-W."/>
            <person name="Guo L.-L."/>
        </authorList>
    </citation>
    <scope>NUCLEOTIDE SEQUENCE [LARGE SCALE GENOMIC DNA]</scope>
    <source>
        <strain evidence="2 3">CCUG67844</strain>
    </source>
</reference>
<organism evidence="2 3">
    <name type="scientific">Henriciella algicola</name>
    <dbReference type="NCBI Taxonomy" id="1608422"/>
    <lineage>
        <taxon>Bacteria</taxon>
        <taxon>Pseudomonadati</taxon>
        <taxon>Pseudomonadota</taxon>
        <taxon>Alphaproteobacteria</taxon>
        <taxon>Hyphomonadales</taxon>
        <taxon>Hyphomonadaceae</taxon>
        <taxon>Henriciella</taxon>
    </lineage>
</organism>
<sequence>MDLIWWILPALSGVVGLMLTFAGLGRLFKLRVMTGALRFLFGIGFLGIAGIGTFLGLNLQTYERLTYERPVARVTFAAVSGEENAYRVNVDLAGGGEVTCFDPGAEGEPCVLSGDEFSLGARVITFEPMANMLGYDSVYRLEYMEGRMNRRYNTSSVSEATSNGLALSENPGLDVFALAREQGERVGVKGSQFGSAVYAPMADGLAYDIVITQQALRLEPANAAARQQLETGG</sequence>
<proteinExistence type="predicted"/>
<dbReference type="AlphaFoldDB" id="A0A399RC60"/>
<dbReference type="EMBL" id="QWGA01000008">
    <property type="protein sequence ID" value="RIJ27515.1"/>
    <property type="molecule type" value="Genomic_DNA"/>
</dbReference>
<comment type="caution">
    <text evidence="2">The sequence shown here is derived from an EMBL/GenBank/DDBJ whole genome shotgun (WGS) entry which is preliminary data.</text>
</comment>
<keyword evidence="1" id="KW-0812">Transmembrane</keyword>
<feature type="transmembrane region" description="Helical" evidence="1">
    <location>
        <begin position="36"/>
        <end position="57"/>
    </location>
</feature>
<dbReference type="Proteomes" id="UP000265845">
    <property type="component" value="Unassembled WGS sequence"/>
</dbReference>
<protein>
    <submittedName>
        <fullName evidence="2">Uncharacterized protein</fullName>
    </submittedName>
</protein>
<gene>
    <name evidence="2" type="ORF">D1222_14050</name>
</gene>
<dbReference type="OrthoDB" id="9156649at2"/>
<dbReference type="RefSeq" id="WP_119454892.1">
    <property type="nucleotide sequence ID" value="NZ_QWGA01000008.1"/>
</dbReference>